<dbReference type="Pfam" id="PF00829">
    <property type="entry name" value="Ribosomal_L21p"/>
    <property type="match status" value="1"/>
</dbReference>
<dbReference type="InterPro" id="IPR001787">
    <property type="entry name" value="Ribosomal_bL21"/>
</dbReference>
<comment type="function">
    <text evidence="4 5">This protein binds to 23S rRNA in the presence of protein L20.</text>
</comment>
<protein>
    <recommendedName>
        <fullName evidence="4">Large ribosomal subunit protein bL21</fullName>
    </recommendedName>
</protein>
<comment type="similarity">
    <text evidence="1 4 5">Belongs to the bacterial ribosomal protein bL21 family.</text>
</comment>
<dbReference type="NCBIfam" id="TIGR00061">
    <property type="entry name" value="L21"/>
    <property type="match status" value="1"/>
</dbReference>
<proteinExistence type="inferred from homology"/>
<keyword evidence="3 4" id="KW-0687">Ribonucleoprotein</keyword>
<dbReference type="GO" id="GO:0005840">
    <property type="term" value="C:ribosome"/>
    <property type="evidence" value="ECO:0007669"/>
    <property type="project" value="UniProtKB-KW"/>
</dbReference>
<comment type="subunit">
    <text evidence="4">Part of the 50S ribosomal subunit. Contacts protein L20.</text>
</comment>
<evidence type="ECO:0000256" key="3">
    <source>
        <dbReference type="ARBA" id="ARBA00023274"/>
    </source>
</evidence>
<dbReference type="Proteomes" id="UP000885672">
    <property type="component" value="Unassembled WGS sequence"/>
</dbReference>
<dbReference type="AlphaFoldDB" id="A0A7V0T4N9"/>
<gene>
    <name evidence="4 6" type="primary">rplU</name>
    <name evidence="6" type="ORF">ENN51_02580</name>
</gene>
<accession>A0A7V0T4N9</accession>
<dbReference type="SUPFAM" id="SSF141091">
    <property type="entry name" value="L21p-like"/>
    <property type="match status" value="1"/>
</dbReference>
<name>A0A7V0T4N9_UNCW3</name>
<dbReference type="PANTHER" id="PTHR21349:SF0">
    <property type="entry name" value="LARGE RIBOSOMAL SUBUNIT PROTEIN BL21M"/>
    <property type="match status" value="1"/>
</dbReference>
<dbReference type="GO" id="GO:0005737">
    <property type="term" value="C:cytoplasm"/>
    <property type="evidence" value="ECO:0007669"/>
    <property type="project" value="UniProtKB-ARBA"/>
</dbReference>
<dbReference type="HAMAP" id="MF_01363">
    <property type="entry name" value="Ribosomal_bL21"/>
    <property type="match status" value="1"/>
</dbReference>
<dbReference type="EMBL" id="DSBX01000099">
    <property type="protein sequence ID" value="HDQ99159.1"/>
    <property type="molecule type" value="Genomic_DNA"/>
</dbReference>
<dbReference type="InterPro" id="IPR036164">
    <property type="entry name" value="bL21-like_sf"/>
</dbReference>
<evidence type="ECO:0000256" key="2">
    <source>
        <dbReference type="ARBA" id="ARBA00022980"/>
    </source>
</evidence>
<organism evidence="6">
    <name type="scientific">candidate division WOR-3 bacterium</name>
    <dbReference type="NCBI Taxonomy" id="2052148"/>
    <lineage>
        <taxon>Bacteria</taxon>
        <taxon>Bacteria division WOR-3</taxon>
    </lineage>
</organism>
<dbReference type="InterPro" id="IPR028909">
    <property type="entry name" value="bL21-like"/>
</dbReference>
<dbReference type="PANTHER" id="PTHR21349">
    <property type="entry name" value="50S RIBOSOMAL PROTEIN L21"/>
    <property type="match status" value="1"/>
</dbReference>
<keyword evidence="2 4" id="KW-0689">Ribosomal protein</keyword>
<evidence type="ECO:0000256" key="5">
    <source>
        <dbReference type="RuleBase" id="RU000562"/>
    </source>
</evidence>
<dbReference type="GO" id="GO:0019843">
    <property type="term" value="F:rRNA binding"/>
    <property type="evidence" value="ECO:0007669"/>
    <property type="project" value="UniProtKB-UniRule"/>
</dbReference>
<evidence type="ECO:0000256" key="1">
    <source>
        <dbReference type="ARBA" id="ARBA00008563"/>
    </source>
</evidence>
<dbReference type="GO" id="GO:0006412">
    <property type="term" value="P:translation"/>
    <property type="evidence" value="ECO:0007669"/>
    <property type="project" value="UniProtKB-UniRule"/>
</dbReference>
<keyword evidence="4 5" id="KW-0694">RNA-binding</keyword>
<keyword evidence="4 5" id="KW-0699">rRNA-binding</keyword>
<evidence type="ECO:0000313" key="6">
    <source>
        <dbReference type="EMBL" id="HDQ99159.1"/>
    </source>
</evidence>
<reference evidence="6" key="1">
    <citation type="journal article" date="2020" name="mSystems">
        <title>Genome- and Community-Level Interaction Insights into Carbon Utilization and Element Cycling Functions of Hydrothermarchaeota in Hydrothermal Sediment.</title>
        <authorList>
            <person name="Zhou Z."/>
            <person name="Liu Y."/>
            <person name="Xu W."/>
            <person name="Pan J."/>
            <person name="Luo Z.H."/>
            <person name="Li M."/>
        </authorList>
    </citation>
    <scope>NUCLEOTIDE SEQUENCE [LARGE SCALE GENOMIC DNA]</scope>
    <source>
        <strain evidence="6">SpSt-1182</strain>
    </source>
</reference>
<evidence type="ECO:0000256" key="4">
    <source>
        <dbReference type="HAMAP-Rule" id="MF_01363"/>
    </source>
</evidence>
<dbReference type="GO" id="GO:0003735">
    <property type="term" value="F:structural constituent of ribosome"/>
    <property type="evidence" value="ECO:0007669"/>
    <property type="project" value="InterPro"/>
</dbReference>
<sequence>MYAIVRIAGRQFMVKEGQTFTVPKLDADAGTTVKFDDITFLRTKTDAIVGRPKVEGGSVEAEVLEHPRAAKVTVFKFRRREKYRRKLGHRQQLTRIRVSSIKHAG</sequence>
<comment type="caution">
    <text evidence="6">The sequence shown here is derived from an EMBL/GenBank/DDBJ whole genome shotgun (WGS) entry which is preliminary data.</text>
</comment>
<dbReference type="GO" id="GO:1990904">
    <property type="term" value="C:ribonucleoprotein complex"/>
    <property type="evidence" value="ECO:0007669"/>
    <property type="project" value="UniProtKB-KW"/>
</dbReference>